<keyword evidence="1" id="KW-1133">Transmembrane helix</keyword>
<keyword evidence="1" id="KW-0812">Transmembrane</keyword>
<evidence type="ECO:0000313" key="4">
    <source>
        <dbReference type="Proteomes" id="UP000318626"/>
    </source>
</evidence>
<reference evidence="4" key="1">
    <citation type="submission" date="2019-02" db="EMBL/GenBank/DDBJ databases">
        <title>Deep-cultivation of Planctomycetes and their phenomic and genomic characterization uncovers novel biology.</title>
        <authorList>
            <person name="Wiegand S."/>
            <person name="Jogler M."/>
            <person name="Boedeker C."/>
            <person name="Pinto D."/>
            <person name="Vollmers J."/>
            <person name="Rivas-Marin E."/>
            <person name="Kohn T."/>
            <person name="Peeters S.H."/>
            <person name="Heuer A."/>
            <person name="Rast P."/>
            <person name="Oberbeckmann S."/>
            <person name="Bunk B."/>
            <person name="Jeske O."/>
            <person name="Meyerdierks A."/>
            <person name="Storesund J.E."/>
            <person name="Kallscheuer N."/>
            <person name="Luecker S."/>
            <person name="Lage O.M."/>
            <person name="Pohl T."/>
            <person name="Merkel B.J."/>
            <person name="Hornburger P."/>
            <person name="Mueller R.-W."/>
            <person name="Bruemmer F."/>
            <person name="Labrenz M."/>
            <person name="Spormann A.M."/>
            <person name="Op den Camp H."/>
            <person name="Overmann J."/>
            <person name="Amann R."/>
            <person name="Jetten M.S.M."/>
            <person name="Mascher T."/>
            <person name="Medema M.H."/>
            <person name="Devos D.P."/>
            <person name="Kaster A.-K."/>
            <person name="Ovreas L."/>
            <person name="Rohde M."/>
            <person name="Galperin M.Y."/>
            <person name="Jogler C."/>
        </authorList>
    </citation>
    <scope>NUCLEOTIDE SEQUENCE [LARGE SCALE GENOMIC DNA]</scope>
    <source>
        <strain evidence="4">Pan97</strain>
    </source>
</reference>
<feature type="transmembrane region" description="Helical" evidence="1">
    <location>
        <begin position="115"/>
        <end position="132"/>
    </location>
</feature>
<dbReference type="KEGG" id="bvo:Pan97_46410"/>
<dbReference type="Proteomes" id="UP000318626">
    <property type="component" value="Chromosome"/>
</dbReference>
<gene>
    <name evidence="3" type="ORF">Pan97_46410</name>
</gene>
<keyword evidence="4" id="KW-1185">Reference proteome</keyword>
<feature type="transmembrane region" description="Helical" evidence="1">
    <location>
        <begin position="178"/>
        <end position="196"/>
    </location>
</feature>
<dbReference type="Pfam" id="PF04955">
    <property type="entry name" value="HupE_UreJ"/>
    <property type="match status" value="1"/>
</dbReference>
<feature type="signal peptide" evidence="2">
    <location>
        <begin position="1"/>
        <end position="22"/>
    </location>
</feature>
<feature type="transmembrane region" description="Helical" evidence="1">
    <location>
        <begin position="65"/>
        <end position="83"/>
    </location>
</feature>
<dbReference type="InterPro" id="IPR007038">
    <property type="entry name" value="HupE_UreJ"/>
</dbReference>
<accession>A0A518CEB5</accession>
<evidence type="ECO:0000313" key="3">
    <source>
        <dbReference type="EMBL" id="QDU77570.1"/>
    </source>
</evidence>
<keyword evidence="1" id="KW-0472">Membrane</keyword>
<dbReference type="EMBL" id="CP036289">
    <property type="protein sequence ID" value="QDU77570.1"/>
    <property type="molecule type" value="Genomic_DNA"/>
</dbReference>
<feature type="chain" id="PRO_5021867409" evidence="2">
    <location>
        <begin position="23"/>
        <end position="197"/>
    </location>
</feature>
<dbReference type="OrthoDB" id="9808192at2"/>
<feature type="transmembrane region" description="Helical" evidence="1">
    <location>
        <begin position="89"/>
        <end position="108"/>
    </location>
</feature>
<feature type="transmembrane region" description="Helical" evidence="1">
    <location>
        <begin position="38"/>
        <end position="58"/>
    </location>
</feature>
<name>A0A518CEB5_9BACT</name>
<evidence type="ECO:0000256" key="1">
    <source>
        <dbReference type="SAM" id="Phobius"/>
    </source>
</evidence>
<keyword evidence="2" id="KW-0732">Signal</keyword>
<evidence type="ECO:0000256" key="2">
    <source>
        <dbReference type="SAM" id="SignalP"/>
    </source>
</evidence>
<protein>
    <submittedName>
        <fullName evidence="3">HupE / UreJ protein</fullName>
    </submittedName>
</protein>
<dbReference type="RefSeq" id="WP_144978602.1">
    <property type="nucleotide sequence ID" value="NZ_CP036289.1"/>
</dbReference>
<dbReference type="PIRSF" id="PIRSF016919">
    <property type="entry name" value="HupE_UreJ"/>
    <property type="match status" value="1"/>
</dbReference>
<feature type="transmembrane region" description="Helical" evidence="1">
    <location>
        <begin position="144"/>
        <end position="166"/>
    </location>
</feature>
<organism evidence="3 4">
    <name type="scientific">Bremerella volcania</name>
    <dbReference type="NCBI Taxonomy" id="2527984"/>
    <lineage>
        <taxon>Bacteria</taxon>
        <taxon>Pseudomonadati</taxon>
        <taxon>Planctomycetota</taxon>
        <taxon>Planctomycetia</taxon>
        <taxon>Pirellulales</taxon>
        <taxon>Pirellulaceae</taxon>
        <taxon>Bremerella</taxon>
    </lineage>
</organism>
<proteinExistence type="predicted"/>
<sequence precursor="true">MNLRRVLQVVCLVIATSSTAFAHPQEGLTGDGLGAGFLHPWFGFDHLLAMIAVGLLSVQMGGRAIWILPAAFSGMMVAGGIVGMNGVPFHFVECGIALTVIALGAALAFGVKYPLITAAIFIGTFGLTHGHAHGTEMPAMAAPVFYAAGFVGATALLHLIGIAGGLGMKCNQRWVPQFRLSGVAISLAGVGLLLGVL</sequence>
<dbReference type="AlphaFoldDB" id="A0A518CEB5"/>